<comment type="pathway">
    <text evidence="1">Purine metabolism; 7-cyano-7-deazaguanine biosynthesis.</text>
</comment>
<dbReference type="Pfam" id="PF01242">
    <property type="entry name" value="PTPS"/>
    <property type="match status" value="2"/>
</dbReference>
<dbReference type="GO" id="GO:0070497">
    <property type="term" value="F:6-carboxytetrahydropterin synthase activity"/>
    <property type="evidence" value="ECO:0007669"/>
    <property type="project" value="UniProtKB-EC"/>
</dbReference>
<evidence type="ECO:0000313" key="7">
    <source>
        <dbReference type="EMBL" id="TXR52104.1"/>
    </source>
</evidence>
<comment type="caution">
    <text evidence="7">The sequence shown here is derived from an EMBL/GenBank/DDBJ whole genome shotgun (WGS) entry which is preliminary data.</text>
</comment>
<comment type="similarity">
    <text evidence="2">Belongs to the PTPS family. QueD subfamily.</text>
</comment>
<dbReference type="UniPathway" id="UPA00391"/>
<gene>
    <name evidence="7" type="ORF">FME95_11865</name>
</gene>
<sequence length="283" mass="32280">MNRLFVDNLTVLDFSYFHPKRGVVGESWIVDVELVGELNDEGMVFDFGHVKKLLKQALDNGMDHTLVVPTQLAGVEVIHHADSDMIEIRYHNSDNALAFAYQSPRDAVYLVDAEQVSIATALPLLQNHLNSLVPSNVKQVSLKLRAENIDAAFYHYSHGLKKHLGDCQRICHGHRSRVEIFRNGKRDFDVEQEWAQRFCDIYLITEDDLLPSEHQGLTHVGYDAEQGRFDVWLNPKQCYNMNSDTTVELIGSHICDQLKLESPNDHWLVRAFEGVQKGSIAER</sequence>
<reference evidence="7 8" key="1">
    <citation type="submission" date="2019-07" db="EMBL/GenBank/DDBJ databases">
        <title>Reinekea sp. strain SSH23 genome sequencing and assembly.</title>
        <authorList>
            <person name="Kim I."/>
        </authorList>
    </citation>
    <scope>NUCLEOTIDE SEQUENCE [LARGE SCALE GENOMIC DNA]</scope>
    <source>
        <strain evidence="7 8">SSH23</strain>
    </source>
</reference>
<evidence type="ECO:0000256" key="2">
    <source>
        <dbReference type="ARBA" id="ARBA00008900"/>
    </source>
</evidence>
<dbReference type="InterPro" id="IPR007115">
    <property type="entry name" value="6-PTP_synth/QueD"/>
</dbReference>
<dbReference type="OrthoDB" id="5820615at2"/>
<evidence type="ECO:0000256" key="6">
    <source>
        <dbReference type="ARBA" id="ARBA00048807"/>
    </source>
</evidence>
<dbReference type="EMBL" id="VKAD01000002">
    <property type="protein sequence ID" value="TXR52104.1"/>
    <property type="molecule type" value="Genomic_DNA"/>
</dbReference>
<evidence type="ECO:0000256" key="3">
    <source>
        <dbReference type="ARBA" id="ARBA00012982"/>
    </source>
</evidence>
<accession>A0A5C8Z473</accession>
<keyword evidence="8" id="KW-1185">Reference proteome</keyword>
<dbReference type="AlphaFoldDB" id="A0A5C8Z473"/>
<evidence type="ECO:0000313" key="8">
    <source>
        <dbReference type="Proteomes" id="UP000321764"/>
    </source>
</evidence>
<dbReference type="SUPFAM" id="SSF55620">
    <property type="entry name" value="Tetrahydrobiopterin biosynthesis enzymes-like"/>
    <property type="match status" value="2"/>
</dbReference>
<dbReference type="EC" id="4.1.2.50" evidence="3"/>
<dbReference type="Gene3D" id="3.30.479.10">
    <property type="entry name" value="6-pyruvoyl tetrahydropterin synthase/QueD"/>
    <property type="match status" value="2"/>
</dbReference>
<dbReference type="Proteomes" id="UP000321764">
    <property type="component" value="Unassembled WGS sequence"/>
</dbReference>
<evidence type="ECO:0000256" key="4">
    <source>
        <dbReference type="ARBA" id="ARBA00018141"/>
    </source>
</evidence>
<comment type="catalytic activity">
    <reaction evidence="6">
        <text>7,8-dihydroneopterin 3'-triphosphate + H2O = 6-carboxy-5,6,7,8-tetrahydropterin + triphosphate + acetaldehyde + 2 H(+)</text>
        <dbReference type="Rhea" id="RHEA:27966"/>
        <dbReference type="ChEBI" id="CHEBI:15343"/>
        <dbReference type="ChEBI" id="CHEBI:15377"/>
        <dbReference type="ChEBI" id="CHEBI:15378"/>
        <dbReference type="ChEBI" id="CHEBI:18036"/>
        <dbReference type="ChEBI" id="CHEBI:58462"/>
        <dbReference type="ChEBI" id="CHEBI:61032"/>
        <dbReference type="EC" id="4.1.2.50"/>
    </reaction>
</comment>
<proteinExistence type="inferred from homology"/>
<dbReference type="InterPro" id="IPR038418">
    <property type="entry name" value="6-PTP_synth/QueD_sf"/>
</dbReference>
<name>A0A5C8Z473_9GAMM</name>
<evidence type="ECO:0000256" key="5">
    <source>
        <dbReference type="ARBA" id="ARBA00031449"/>
    </source>
</evidence>
<organism evidence="7 8">
    <name type="scientific">Reinekea thalattae</name>
    <dbReference type="NCBI Taxonomy" id="2593301"/>
    <lineage>
        <taxon>Bacteria</taxon>
        <taxon>Pseudomonadati</taxon>
        <taxon>Pseudomonadota</taxon>
        <taxon>Gammaproteobacteria</taxon>
        <taxon>Oceanospirillales</taxon>
        <taxon>Saccharospirillaceae</taxon>
        <taxon>Reinekea</taxon>
    </lineage>
</organism>
<protein>
    <recommendedName>
        <fullName evidence="4">6-carboxy-5,6,7,8-tetrahydropterin synthase</fullName>
        <ecNumber evidence="3">4.1.2.50</ecNumber>
    </recommendedName>
    <alternativeName>
        <fullName evidence="5">Queuosine biosynthesis protein QueD</fullName>
    </alternativeName>
</protein>
<evidence type="ECO:0000256" key="1">
    <source>
        <dbReference type="ARBA" id="ARBA00005061"/>
    </source>
</evidence>